<organism evidence="2 3">
    <name type="scientific">Mycena albidolilacea</name>
    <dbReference type="NCBI Taxonomy" id="1033008"/>
    <lineage>
        <taxon>Eukaryota</taxon>
        <taxon>Fungi</taxon>
        <taxon>Dikarya</taxon>
        <taxon>Basidiomycota</taxon>
        <taxon>Agaricomycotina</taxon>
        <taxon>Agaricomycetes</taxon>
        <taxon>Agaricomycetidae</taxon>
        <taxon>Agaricales</taxon>
        <taxon>Marasmiineae</taxon>
        <taxon>Mycenaceae</taxon>
        <taxon>Mycena</taxon>
    </lineage>
</organism>
<proteinExistence type="predicted"/>
<evidence type="ECO:0000313" key="3">
    <source>
        <dbReference type="Proteomes" id="UP001218218"/>
    </source>
</evidence>
<dbReference type="EMBL" id="JARIHO010000007">
    <property type="protein sequence ID" value="KAJ7358559.1"/>
    <property type="molecule type" value="Genomic_DNA"/>
</dbReference>
<evidence type="ECO:0000313" key="2">
    <source>
        <dbReference type="EMBL" id="KAJ7358559.1"/>
    </source>
</evidence>
<gene>
    <name evidence="2" type="ORF">DFH08DRAFT_802377</name>
</gene>
<feature type="region of interest" description="Disordered" evidence="1">
    <location>
        <begin position="237"/>
        <end position="258"/>
    </location>
</feature>
<accession>A0AAD7AH68</accession>
<evidence type="ECO:0000256" key="1">
    <source>
        <dbReference type="SAM" id="MobiDB-lite"/>
    </source>
</evidence>
<protein>
    <submittedName>
        <fullName evidence="2">Uncharacterized protein</fullName>
    </submittedName>
</protein>
<comment type="caution">
    <text evidence="2">The sequence shown here is derived from an EMBL/GenBank/DDBJ whole genome shotgun (WGS) entry which is preliminary data.</text>
</comment>
<keyword evidence="3" id="KW-1185">Reference proteome</keyword>
<dbReference type="Proteomes" id="UP001218218">
    <property type="component" value="Unassembled WGS sequence"/>
</dbReference>
<sequence length="432" mass="46809">MCSSWLPQHDVLRTFRYSWWSQIGVDTEKEMAELCAPFNTKYPWHMPTPEFLADRAVLQARLACSYAIVSICEHIQDTEFLAARADINAVLELMTNAFVHAWGPRFSPCTRVRCPRRLARQAQEELEAAQAVAATATAAALMDIMDIDNDTDASTWGNSGWGDGSGWSNGSGWGSGLWGRWGAGTLSPNATTVQGQRMGYSFRRPMTAAQSTSLSAGEASVATIRKTESVWEELARAGGSGRSGPYGATSPDPPESQITAEAPSLLKHSRCLPYPRCPPSATKPARPTVLPHPAGGPSYVSSRTLCRTLKSKDQVPLPISGVVHLVQCYGVLMPSRGHPFKPAAVYNVPVAMFACNAPPVPPMPKIVHRSPKPVTPKVAVTSPTSASDSILAFDNEEAVGVEAQLCQAQRLECWTRSPLLPRPTHPKHARMI</sequence>
<name>A0AAD7AH68_9AGAR</name>
<dbReference type="AlphaFoldDB" id="A0AAD7AH68"/>
<reference evidence="2" key="1">
    <citation type="submission" date="2023-03" db="EMBL/GenBank/DDBJ databases">
        <title>Massive genome expansion in bonnet fungi (Mycena s.s.) driven by repeated elements and novel gene families across ecological guilds.</title>
        <authorList>
            <consortium name="Lawrence Berkeley National Laboratory"/>
            <person name="Harder C.B."/>
            <person name="Miyauchi S."/>
            <person name="Viragh M."/>
            <person name="Kuo A."/>
            <person name="Thoen E."/>
            <person name="Andreopoulos B."/>
            <person name="Lu D."/>
            <person name="Skrede I."/>
            <person name="Drula E."/>
            <person name="Henrissat B."/>
            <person name="Morin E."/>
            <person name="Kohler A."/>
            <person name="Barry K."/>
            <person name="LaButti K."/>
            <person name="Morin E."/>
            <person name="Salamov A."/>
            <person name="Lipzen A."/>
            <person name="Mereny Z."/>
            <person name="Hegedus B."/>
            <person name="Baldrian P."/>
            <person name="Stursova M."/>
            <person name="Weitz H."/>
            <person name="Taylor A."/>
            <person name="Grigoriev I.V."/>
            <person name="Nagy L.G."/>
            <person name="Martin F."/>
            <person name="Kauserud H."/>
        </authorList>
    </citation>
    <scope>NUCLEOTIDE SEQUENCE</scope>
    <source>
        <strain evidence="2">CBHHK002</strain>
    </source>
</reference>